<comment type="subcellular location">
    <subcellularLocation>
        <location evidence="1">Cell envelope</location>
    </subcellularLocation>
</comment>
<organism evidence="3 4">
    <name type="scientific">Ancylobacter novellus (strain ATCC 8093 / DSM 506 / JCM 20403 / CCM 1077 / IAM 12100 / NBRC 12443 / NCIMB 10456)</name>
    <name type="common">Starkeya novella</name>
    <dbReference type="NCBI Taxonomy" id="639283"/>
    <lineage>
        <taxon>Bacteria</taxon>
        <taxon>Pseudomonadati</taxon>
        <taxon>Pseudomonadota</taxon>
        <taxon>Alphaproteobacteria</taxon>
        <taxon>Hyphomicrobiales</taxon>
        <taxon>Xanthobacteraceae</taxon>
        <taxon>Ancylobacter</taxon>
    </lineage>
</organism>
<dbReference type="Gene3D" id="2.70.98.70">
    <property type="match status" value="1"/>
</dbReference>
<gene>
    <name evidence="3" type="ordered locus">Snov_2816</name>
</gene>
<dbReference type="eggNOG" id="COG5360">
    <property type="taxonomic scope" value="Bacteria"/>
</dbReference>
<dbReference type="OrthoDB" id="9787373at2"/>
<name>D7A5Y9_ANCN5</name>
<dbReference type="GO" id="GO:0016829">
    <property type="term" value="F:lyase activity"/>
    <property type="evidence" value="ECO:0007669"/>
    <property type="project" value="InterPro"/>
</dbReference>
<dbReference type="EMBL" id="CP002026">
    <property type="protein sequence ID" value="ADH90104.1"/>
    <property type="molecule type" value="Genomic_DNA"/>
</dbReference>
<evidence type="ECO:0000256" key="1">
    <source>
        <dbReference type="ARBA" id="ARBA00004196"/>
    </source>
</evidence>
<dbReference type="KEGG" id="sno:Snov_2816"/>
<dbReference type="HOGENOM" id="CLU_025266_0_0_5"/>
<dbReference type="Proteomes" id="UP000006633">
    <property type="component" value="Chromosome"/>
</dbReference>
<dbReference type="Gene3D" id="1.50.10.100">
    <property type="entry name" value="Chondroitin AC/alginate lyase"/>
    <property type="match status" value="1"/>
</dbReference>
<sequence>MARDIYADRARLALFATESGWSGLVARAMAQPWFHGWFPWRVASVPVPSRLLIAPHDLRTGDPARAGEFYAGRFAFAGKLALTEGVSPFEIVPPSPEWARELMSFGWLRHLQAAGTPIARAHARALVGDWIALRGPRLPQAAAPDVAARRVMSWLTHSPLILQDADPSFHRRFIRSLTGQVRYLKSVGTSAPDGRPRLACALALSFAGLCMADQGRLMRTAQKRLIEELDRQILGDGGHAGRNPGTLIDLLLDLLPLRQCYSARHIAPPPALLNAIDRMMPMLRFFRHVDGAFALFNGMGPTPADALATVLAYDDARGRPVSNAPYSGYQRMEAGGTVVIADTGAPPPIGLSQEAHAGCLSFEMSSGRHRIVVNCGLPATGREEWRGVARQTAAHSAAVVEDASSCRFVSGGALTRLCGTPVLSGPSEIRVERGEHGGADVLLASHDGYAARFGVVHQRSWRLSPDGMRIDGEDLFRVAQGEEFPSDQPGRYAIRFHLHPSVEPSRGSDGQTVVLKLPDGDDWAFTAPDCAVVIEESVFLAGGTGPRRTEQLVIAGHVREAPRVEWTFVRLKALRG</sequence>
<dbReference type="InterPro" id="IPR012480">
    <property type="entry name" value="Hepar_II_III_C"/>
</dbReference>
<dbReference type="AlphaFoldDB" id="D7A5Y9"/>
<evidence type="ECO:0000313" key="4">
    <source>
        <dbReference type="Proteomes" id="UP000006633"/>
    </source>
</evidence>
<protein>
    <submittedName>
        <fullName evidence="3">Heparinase II/III family protein</fullName>
    </submittedName>
</protein>
<proteinExistence type="predicted"/>
<dbReference type="Pfam" id="PF07940">
    <property type="entry name" value="Hepar_II_III_C"/>
    <property type="match status" value="1"/>
</dbReference>
<feature type="domain" description="Heparinase II/III-like C-terminal" evidence="2">
    <location>
        <begin position="317"/>
        <end position="567"/>
    </location>
</feature>
<dbReference type="GO" id="GO:0030313">
    <property type="term" value="C:cell envelope"/>
    <property type="evidence" value="ECO:0007669"/>
    <property type="project" value="UniProtKB-SubCell"/>
</dbReference>
<keyword evidence="4" id="KW-1185">Reference proteome</keyword>
<accession>D7A5Y9</accession>
<dbReference type="STRING" id="639283.Snov_2816"/>
<evidence type="ECO:0000259" key="2">
    <source>
        <dbReference type="Pfam" id="PF07940"/>
    </source>
</evidence>
<evidence type="ECO:0000313" key="3">
    <source>
        <dbReference type="EMBL" id="ADH90104.1"/>
    </source>
</evidence>
<dbReference type="InterPro" id="IPR008929">
    <property type="entry name" value="Chondroitin_lyas"/>
</dbReference>
<dbReference type="RefSeq" id="WP_013167608.1">
    <property type="nucleotide sequence ID" value="NC_014217.1"/>
</dbReference>
<reference evidence="3 4" key="1">
    <citation type="journal article" date="2012" name="Stand. Genomic Sci.">
        <title>Complete genome sequence of the facultatively chemolithoautotrophic and methylotrophic alpha Proteobacterium Starkeya novella type strain (ATCC 8093(T)).</title>
        <authorList>
            <person name="Kappler U."/>
            <person name="Davenport K."/>
            <person name="Beatson S."/>
            <person name="Lucas S."/>
            <person name="Lapidus A."/>
            <person name="Copeland A."/>
            <person name="Berry K.W."/>
            <person name="Glavina Del Rio T."/>
            <person name="Hammon N."/>
            <person name="Dalin E."/>
            <person name="Tice H."/>
            <person name="Pitluck S."/>
            <person name="Richardson P."/>
            <person name="Bruce D."/>
            <person name="Goodwin L.A."/>
            <person name="Han C."/>
            <person name="Tapia R."/>
            <person name="Detter J.C."/>
            <person name="Chang Y.J."/>
            <person name="Jeffries C.D."/>
            <person name="Land M."/>
            <person name="Hauser L."/>
            <person name="Kyrpides N.C."/>
            <person name="Goker M."/>
            <person name="Ivanova N."/>
            <person name="Klenk H.P."/>
            <person name="Woyke T."/>
        </authorList>
    </citation>
    <scope>NUCLEOTIDE SEQUENCE [LARGE SCALE GENOMIC DNA]</scope>
    <source>
        <strain evidence="4">ATCC 8093 / DSM 506 / JCM 20403 / CCM 1077 / IAM 12100 / NBRC 12443 / NCIMB 10456</strain>
    </source>
</reference>